<dbReference type="SUPFAM" id="SSF53474">
    <property type="entry name" value="alpha/beta-Hydrolases"/>
    <property type="match status" value="1"/>
</dbReference>
<dbReference type="InterPro" id="IPR022742">
    <property type="entry name" value="Hydrolase_4"/>
</dbReference>
<reference evidence="2 3" key="1">
    <citation type="submission" date="2020-07" db="EMBL/GenBank/DDBJ databases">
        <authorList>
            <person name="Criscuolo A."/>
        </authorList>
    </citation>
    <scope>NUCLEOTIDE SEQUENCE [LARGE SCALE GENOMIC DNA]</scope>
    <source>
        <strain evidence="2">CIP111649</strain>
    </source>
</reference>
<name>A0A6V7R9B9_9STAP</name>
<sequence length="201" mass="23246">MKTRYDFEYEFPLYPGHGINLNMNGVKGDEWYQEAELAFLNLQKRVDTIYIIGYSMGGVFASFLAQNYKVDGLVLIAPAFDHTKISKLHRLHLSSNDMKEHLRINMIKQVKPRLKHIPLRAMTEFVNIVESKTGDLSKIECPVKIIHGKIDLLVPYETSIRAEKEIPNSSLSLLDYAPHLFMFTEESLLKVNILTERFIFK</sequence>
<protein>
    <submittedName>
        <fullName evidence="2">Thermostable monoacylglycerol lipase</fullName>
    </submittedName>
</protein>
<dbReference type="Proteomes" id="UP000589351">
    <property type="component" value="Unassembled WGS sequence"/>
</dbReference>
<dbReference type="Gene3D" id="3.40.50.1820">
    <property type="entry name" value="alpha/beta hydrolase"/>
    <property type="match status" value="1"/>
</dbReference>
<dbReference type="Pfam" id="PF12146">
    <property type="entry name" value="Hydrolase_4"/>
    <property type="match status" value="1"/>
</dbReference>
<feature type="domain" description="Serine aminopeptidase S33" evidence="1">
    <location>
        <begin position="43"/>
        <end position="178"/>
    </location>
</feature>
<organism evidence="2 3">
    <name type="scientific">Jeotgalicoccus meleagridis</name>
    <dbReference type="NCBI Taxonomy" id="2759181"/>
    <lineage>
        <taxon>Bacteria</taxon>
        <taxon>Bacillati</taxon>
        <taxon>Bacillota</taxon>
        <taxon>Bacilli</taxon>
        <taxon>Bacillales</taxon>
        <taxon>Staphylococcaceae</taxon>
        <taxon>Jeotgalicoccus</taxon>
    </lineage>
</organism>
<gene>
    <name evidence="2" type="ORF">JEODO184_00497</name>
</gene>
<dbReference type="InterPro" id="IPR029058">
    <property type="entry name" value="AB_hydrolase_fold"/>
</dbReference>
<keyword evidence="3" id="KW-1185">Reference proteome</keyword>
<evidence type="ECO:0000313" key="2">
    <source>
        <dbReference type="EMBL" id="CAD2073604.1"/>
    </source>
</evidence>
<evidence type="ECO:0000313" key="3">
    <source>
        <dbReference type="Proteomes" id="UP000589351"/>
    </source>
</evidence>
<dbReference type="AlphaFoldDB" id="A0A6V7R9B9"/>
<proteinExistence type="predicted"/>
<comment type="caution">
    <text evidence="2">The sequence shown here is derived from an EMBL/GenBank/DDBJ whole genome shotgun (WGS) entry which is preliminary data.</text>
</comment>
<evidence type="ECO:0000259" key="1">
    <source>
        <dbReference type="Pfam" id="PF12146"/>
    </source>
</evidence>
<accession>A0A6V7R9B9</accession>
<dbReference type="EMBL" id="CAJEWD010000004">
    <property type="protein sequence ID" value="CAD2073604.1"/>
    <property type="molecule type" value="Genomic_DNA"/>
</dbReference>